<accession>A0A517T321</accession>
<dbReference type="Proteomes" id="UP000315003">
    <property type="component" value="Chromosome"/>
</dbReference>
<gene>
    <name evidence="1" type="ORF">SV7mr_53250</name>
</gene>
<evidence type="ECO:0000313" key="2">
    <source>
        <dbReference type="Proteomes" id="UP000315003"/>
    </source>
</evidence>
<organism evidence="1 2">
    <name type="scientific">Stieleria bergensis</name>
    <dbReference type="NCBI Taxonomy" id="2528025"/>
    <lineage>
        <taxon>Bacteria</taxon>
        <taxon>Pseudomonadati</taxon>
        <taxon>Planctomycetota</taxon>
        <taxon>Planctomycetia</taxon>
        <taxon>Pirellulales</taxon>
        <taxon>Pirellulaceae</taxon>
        <taxon>Stieleria</taxon>
    </lineage>
</organism>
<proteinExistence type="predicted"/>
<reference evidence="1 2" key="1">
    <citation type="submission" date="2019-02" db="EMBL/GenBank/DDBJ databases">
        <title>Deep-cultivation of Planctomycetes and their phenomic and genomic characterization uncovers novel biology.</title>
        <authorList>
            <person name="Wiegand S."/>
            <person name="Jogler M."/>
            <person name="Boedeker C."/>
            <person name="Pinto D."/>
            <person name="Vollmers J."/>
            <person name="Rivas-Marin E."/>
            <person name="Kohn T."/>
            <person name="Peeters S.H."/>
            <person name="Heuer A."/>
            <person name="Rast P."/>
            <person name="Oberbeckmann S."/>
            <person name="Bunk B."/>
            <person name="Jeske O."/>
            <person name="Meyerdierks A."/>
            <person name="Storesund J.E."/>
            <person name="Kallscheuer N."/>
            <person name="Luecker S."/>
            <person name="Lage O.M."/>
            <person name="Pohl T."/>
            <person name="Merkel B.J."/>
            <person name="Hornburger P."/>
            <person name="Mueller R.-W."/>
            <person name="Bruemmer F."/>
            <person name="Labrenz M."/>
            <person name="Spormann A.M."/>
            <person name="Op den Camp H."/>
            <person name="Overmann J."/>
            <person name="Amann R."/>
            <person name="Jetten M.S.M."/>
            <person name="Mascher T."/>
            <person name="Medema M.H."/>
            <person name="Devos D.P."/>
            <person name="Kaster A.-K."/>
            <person name="Ovreas L."/>
            <person name="Rohde M."/>
            <person name="Galperin M.Y."/>
            <person name="Jogler C."/>
        </authorList>
    </citation>
    <scope>NUCLEOTIDE SEQUENCE [LARGE SCALE GENOMIC DNA]</scope>
    <source>
        <strain evidence="1 2">SV_7m_r</strain>
    </source>
</reference>
<keyword evidence="2" id="KW-1185">Reference proteome</keyword>
<sequence length="73" mass="7815">MGSQLLRPDAAQKSGQETQSISILSLADKFSCHPADVAVIDPEIHGSPLKSEKMASASSLGRLRAIVCQRKRP</sequence>
<dbReference type="EMBL" id="CP036272">
    <property type="protein sequence ID" value="QDT62774.1"/>
    <property type="molecule type" value="Genomic_DNA"/>
</dbReference>
<dbReference type="AlphaFoldDB" id="A0A517T321"/>
<evidence type="ECO:0000313" key="1">
    <source>
        <dbReference type="EMBL" id="QDT62774.1"/>
    </source>
</evidence>
<name>A0A517T321_9BACT</name>
<protein>
    <submittedName>
        <fullName evidence="1">Uncharacterized protein</fullName>
    </submittedName>
</protein>